<proteinExistence type="inferred from homology"/>
<keyword evidence="11" id="KW-1185">Reference proteome</keyword>
<evidence type="ECO:0000256" key="1">
    <source>
        <dbReference type="ARBA" id="ARBA00004651"/>
    </source>
</evidence>
<dbReference type="GO" id="GO:0005886">
    <property type="term" value="C:plasma membrane"/>
    <property type="evidence" value="ECO:0007669"/>
    <property type="project" value="UniProtKB-SubCell"/>
</dbReference>
<evidence type="ECO:0008006" key="12">
    <source>
        <dbReference type="Google" id="ProtNLM"/>
    </source>
</evidence>
<dbReference type="RefSeq" id="WP_039097486.1">
    <property type="nucleotide sequence ID" value="NZ_JTDN01000002.1"/>
</dbReference>
<dbReference type="Proteomes" id="UP000030988">
    <property type="component" value="Unassembled WGS sequence"/>
</dbReference>
<dbReference type="AlphaFoldDB" id="A0A0B2BZ85"/>
<comment type="similarity">
    <text evidence="8">Belongs to the anion channel-forming bestrophin (TC 1.A.46) family.</text>
</comment>
<dbReference type="InterPro" id="IPR044669">
    <property type="entry name" value="YneE/VCCN1/2-like"/>
</dbReference>
<keyword evidence="2" id="KW-0813">Transport</keyword>
<evidence type="ECO:0000256" key="6">
    <source>
        <dbReference type="ARBA" id="ARBA00023065"/>
    </source>
</evidence>
<comment type="subcellular location">
    <subcellularLocation>
        <location evidence="1">Cell membrane</location>
        <topology evidence="1">Multi-pass membrane protein</topology>
    </subcellularLocation>
</comment>
<evidence type="ECO:0000256" key="2">
    <source>
        <dbReference type="ARBA" id="ARBA00022448"/>
    </source>
</evidence>
<keyword evidence="4 9" id="KW-0812">Transmembrane</keyword>
<protein>
    <recommendedName>
        <fullName evidence="12">Bestrophin</fullName>
    </recommendedName>
</protein>
<name>A0A0B2BZ85_9SPHN</name>
<evidence type="ECO:0000313" key="10">
    <source>
        <dbReference type="EMBL" id="KHL25016.1"/>
    </source>
</evidence>
<evidence type="ECO:0000256" key="7">
    <source>
        <dbReference type="ARBA" id="ARBA00023136"/>
    </source>
</evidence>
<comment type="caution">
    <text evidence="10">The sequence shown here is derived from an EMBL/GenBank/DDBJ whole genome shotgun (WGS) entry which is preliminary data.</text>
</comment>
<keyword evidence="3" id="KW-1003">Cell membrane</keyword>
<dbReference type="Pfam" id="PF25539">
    <property type="entry name" value="Bestrophin_2"/>
    <property type="match status" value="1"/>
</dbReference>
<evidence type="ECO:0000313" key="11">
    <source>
        <dbReference type="Proteomes" id="UP000030988"/>
    </source>
</evidence>
<feature type="transmembrane region" description="Helical" evidence="9">
    <location>
        <begin position="202"/>
        <end position="223"/>
    </location>
</feature>
<feature type="transmembrane region" description="Helical" evidence="9">
    <location>
        <begin position="20"/>
        <end position="41"/>
    </location>
</feature>
<sequence>MIVRDKPTGLDLAFAMRGSIVPHIAPRVLLMVLFAGVLVWVDMEWRRLPRIDSAAYSSFGLALSLFLGFRNAAAYERWWEARKLWGGLLADMRSLAREAELFIADKSPRHDLLRGALAFLHLHRANLRGLEDDQKALALAGPMAQGVHPPDAMLDVMTWRLAEAAGAGAIDGFGLRALSTRLSNIALRQAGCERIAVTPLPYVYSLLIHRTIWLFCLLLPFALVGPAGWMTPVFVAIVGYVFLGLAEVTEELAHPFAMTANGLPLDAICRAAEISLAPHLGEQPPAPLQPERFLLS</sequence>
<dbReference type="PANTHER" id="PTHR33281">
    <property type="entry name" value="UPF0187 PROTEIN YNEE"/>
    <property type="match status" value="1"/>
</dbReference>
<gene>
    <name evidence="10" type="ORF">PK98_14390</name>
</gene>
<keyword evidence="6" id="KW-0406">Ion transport</keyword>
<organism evidence="10 11">
    <name type="scientific">Croceibacterium mercuriale</name>
    <dbReference type="NCBI Taxonomy" id="1572751"/>
    <lineage>
        <taxon>Bacteria</taxon>
        <taxon>Pseudomonadati</taxon>
        <taxon>Pseudomonadota</taxon>
        <taxon>Alphaproteobacteria</taxon>
        <taxon>Sphingomonadales</taxon>
        <taxon>Erythrobacteraceae</taxon>
        <taxon>Croceibacterium</taxon>
    </lineage>
</organism>
<accession>A0A0B2BZ85</accession>
<feature type="transmembrane region" description="Helical" evidence="9">
    <location>
        <begin position="53"/>
        <end position="73"/>
    </location>
</feature>
<reference evidence="10 11" key="1">
    <citation type="submission" date="2014-11" db="EMBL/GenBank/DDBJ databases">
        <title>Draft genome sequence of Kirrobacter mercurialis.</title>
        <authorList>
            <person name="Coil D.A."/>
            <person name="Eisen J.A."/>
        </authorList>
    </citation>
    <scope>NUCLEOTIDE SEQUENCE [LARGE SCALE GENOMIC DNA]</scope>
    <source>
        <strain evidence="10 11">Coronado</strain>
    </source>
</reference>
<dbReference type="EMBL" id="JTDN01000002">
    <property type="protein sequence ID" value="KHL25016.1"/>
    <property type="molecule type" value="Genomic_DNA"/>
</dbReference>
<evidence type="ECO:0000256" key="3">
    <source>
        <dbReference type="ARBA" id="ARBA00022475"/>
    </source>
</evidence>
<evidence type="ECO:0000256" key="5">
    <source>
        <dbReference type="ARBA" id="ARBA00022989"/>
    </source>
</evidence>
<dbReference type="GO" id="GO:0005254">
    <property type="term" value="F:chloride channel activity"/>
    <property type="evidence" value="ECO:0007669"/>
    <property type="project" value="InterPro"/>
</dbReference>
<evidence type="ECO:0000256" key="9">
    <source>
        <dbReference type="SAM" id="Phobius"/>
    </source>
</evidence>
<keyword evidence="7 9" id="KW-0472">Membrane</keyword>
<dbReference type="OrthoDB" id="445589at2"/>
<evidence type="ECO:0000256" key="8">
    <source>
        <dbReference type="ARBA" id="ARBA00034708"/>
    </source>
</evidence>
<dbReference type="STRING" id="1572751.PK98_14390"/>
<keyword evidence="5 9" id="KW-1133">Transmembrane helix</keyword>
<dbReference type="PANTHER" id="PTHR33281:SF19">
    <property type="entry name" value="VOLTAGE-DEPENDENT ANION CHANNEL-FORMING PROTEIN YNEE"/>
    <property type="match status" value="1"/>
</dbReference>
<evidence type="ECO:0000256" key="4">
    <source>
        <dbReference type="ARBA" id="ARBA00022692"/>
    </source>
</evidence>